<dbReference type="NCBIfam" id="NF047357">
    <property type="entry name" value="antiterm_GlcT"/>
    <property type="match status" value="1"/>
</dbReference>
<dbReference type="Pfam" id="PF00874">
    <property type="entry name" value="PRD"/>
    <property type="match status" value="2"/>
</dbReference>
<keyword evidence="1" id="KW-0677">Repeat</keyword>
<dbReference type="Proteomes" id="UP000682134">
    <property type="component" value="Unassembled WGS sequence"/>
</dbReference>
<organism evidence="3 4">
    <name type="scientific">Gottfriedia endophytica</name>
    <dbReference type="NCBI Taxonomy" id="2820819"/>
    <lineage>
        <taxon>Bacteria</taxon>
        <taxon>Bacillati</taxon>
        <taxon>Bacillota</taxon>
        <taxon>Bacilli</taxon>
        <taxon>Bacillales</taxon>
        <taxon>Bacillaceae</taxon>
        <taxon>Gottfriedia</taxon>
    </lineage>
</organism>
<dbReference type="InterPro" id="IPR004341">
    <property type="entry name" value="CAT_RNA-bd_dom"/>
</dbReference>
<dbReference type="Gene3D" id="1.20.890.100">
    <property type="match status" value="1"/>
</dbReference>
<evidence type="ECO:0000259" key="2">
    <source>
        <dbReference type="PROSITE" id="PS51372"/>
    </source>
</evidence>
<dbReference type="InterPro" id="IPR036650">
    <property type="entry name" value="CAT_RNA-bd_dom_sf"/>
</dbReference>
<gene>
    <name evidence="3" type="ORF">J5Y03_05835</name>
</gene>
<dbReference type="SMART" id="SM01061">
    <property type="entry name" value="CAT_RBD"/>
    <property type="match status" value="1"/>
</dbReference>
<name>A0A940NTR7_9BACI</name>
<evidence type="ECO:0000313" key="4">
    <source>
        <dbReference type="Proteomes" id="UP000682134"/>
    </source>
</evidence>
<protein>
    <submittedName>
        <fullName evidence="3">PRD domain-containing protein</fullName>
    </submittedName>
</protein>
<dbReference type="RefSeq" id="WP_209403507.1">
    <property type="nucleotide sequence ID" value="NZ_JAGIYQ010000003.1"/>
</dbReference>
<dbReference type="PANTHER" id="PTHR30185:SF16">
    <property type="entry name" value="PROTEIN GLCT"/>
    <property type="match status" value="1"/>
</dbReference>
<feature type="domain" description="PRD" evidence="2">
    <location>
        <begin position="174"/>
        <end position="281"/>
    </location>
</feature>
<dbReference type="PROSITE" id="PS51372">
    <property type="entry name" value="PRD_2"/>
    <property type="match status" value="2"/>
</dbReference>
<dbReference type="GO" id="GO:0006355">
    <property type="term" value="P:regulation of DNA-templated transcription"/>
    <property type="evidence" value="ECO:0007669"/>
    <property type="project" value="InterPro"/>
</dbReference>
<dbReference type="SUPFAM" id="SSF63520">
    <property type="entry name" value="PTS-regulatory domain, PRD"/>
    <property type="match status" value="2"/>
</dbReference>
<sequence>MERNFIVKKVLNNNVIIAKDNDNAEVVLIGKGIGFNKKKDDHLPIDPVEKIFVLKDEEKQEQYKLLLPYMDEKLMGIIQQAIFTIGQSIGSNLNEQIHISLTDHLLFAIIRIRKGFSVDNPFLYETRAMYPDEFAIAMEVVNEINKELDVKLPIEEAGFITLHIVSALAKEYAFDVNKYSQIMKNLIEVIEESMQVKLDRSSINYIRLVRHLRFLIERIIRNEPSKESQSLSLILKNEYPESYSLAWKIVKSLQTKLQKPVSEAEVIYLTMHLERLIQAKN</sequence>
<keyword evidence="4" id="KW-1185">Reference proteome</keyword>
<dbReference type="Pfam" id="PF03123">
    <property type="entry name" value="CAT_RBD"/>
    <property type="match status" value="1"/>
</dbReference>
<dbReference type="Gene3D" id="1.10.1790.10">
    <property type="entry name" value="PRD domain"/>
    <property type="match status" value="1"/>
</dbReference>
<dbReference type="SUPFAM" id="SSF50151">
    <property type="entry name" value="SacY-like RNA-binding domain"/>
    <property type="match status" value="1"/>
</dbReference>
<dbReference type="InterPro" id="IPR011608">
    <property type="entry name" value="PRD"/>
</dbReference>
<accession>A0A940NTR7</accession>
<evidence type="ECO:0000313" key="3">
    <source>
        <dbReference type="EMBL" id="MBP0724708.1"/>
    </source>
</evidence>
<proteinExistence type="predicted"/>
<dbReference type="Gene3D" id="2.30.24.10">
    <property type="entry name" value="CAT RNA-binding domain"/>
    <property type="match status" value="1"/>
</dbReference>
<dbReference type="InterPro" id="IPR036634">
    <property type="entry name" value="PRD_sf"/>
</dbReference>
<evidence type="ECO:0000256" key="1">
    <source>
        <dbReference type="ARBA" id="ARBA00022737"/>
    </source>
</evidence>
<comment type="caution">
    <text evidence="3">The sequence shown here is derived from an EMBL/GenBank/DDBJ whole genome shotgun (WGS) entry which is preliminary data.</text>
</comment>
<reference evidence="3" key="1">
    <citation type="submission" date="2021-04" db="EMBL/GenBank/DDBJ databases">
        <title>Genome seq and assembly of Bacillus sp.</title>
        <authorList>
            <person name="Chhetri G."/>
        </authorList>
    </citation>
    <scope>NUCLEOTIDE SEQUENCE</scope>
    <source>
        <strain evidence="3">RG28</strain>
    </source>
</reference>
<dbReference type="AlphaFoldDB" id="A0A940NTR7"/>
<dbReference type="GO" id="GO:0003723">
    <property type="term" value="F:RNA binding"/>
    <property type="evidence" value="ECO:0007669"/>
    <property type="project" value="InterPro"/>
</dbReference>
<dbReference type="EMBL" id="JAGIYQ010000003">
    <property type="protein sequence ID" value="MBP0724708.1"/>
    <property type="molecule type" value="Genomic_DNA"/>
</dbReference>
<feature type="domain" description="PRD" evidence="2">
    <location>
        <begin position="69"/>
        <end position="173"/>
    </location>
</feature>
<dbReference type="PANTHER" id="PTHR30185">
    <property type="entry name" value="CRYPTIC BETA-GLUCOSIDE BGL OPERON ANTITERMINATOR"/>
    <property type="match status" value="1"/>
</dbReference>
<dbReference type="InterPro" id="IPR050661">
    <property type="entry name" value="BglG_antiterminators"/>
</dbReference>
<dbReference type="Gene3D" id="1.20.58.1950">
    <property type="match status" value="1"/>
</dbReference>